<feature type="transmembrane region" description="Helical" evidence="10">
    <location>
        <begin position="385"/>
        <end position="405"/>
    </location>
</feature>
<evidence type="ECO:0000256" key="12">
    <source>
        <dbReference type="RuleBase" id="RU003484"/>
    </source>
</evidence>
<keyword evidence="4 10" id="KW-0812">Transmembrane</keyword>
<feature type="transmembrane region" description="Helical" evidence="10">
    <location>
        <begin position="357"/>
        <end position="379"/>
    </location>
</feature>
<dbReference type="AlphaFoldDB" id="A0A1V4I5H8"/>
<dbReference type="InterPro" id="IPR030659">
    <property type="entry name" value="SecY_CS"/>
</dbReference>
<evidence type="ECO:0000256" key="8">
    <source>
        <dbReference type="ARBA" id="ARBA00023136"/>
    </source>
</evidence>
<dbReference type="SUPFAM" id="SSF103491">
    <property type="entry name" value="Preprotein translocase SecY subunit"/>
    <property type="match status" value="1"/>
</dbReference>
<evidence type="ECO:0000256" key="6">
    <source>
        <dbReference type="ARBA" id="ARBA00022989"/>
    </source>
</evidence>
<evidence type="ECO:0000256" key="1">
    <source>
        <dbReference type="ARBA" id="ARBA00004141"/>
    </source>
</evidence>
<dbReference type="PROSITE" id="PS00756">
    <property type="entry name" value="SECY_2"/>
    <property type="match status" value="1"/>
</dbReference>
<keyword evidence="10" id="KW-1003">Cell membrane</keyword>
<reference evidence="14 15" key="1">
    <citation type="submission" date="2017-03" db="EMBL/GenBank/DDBJ databases">
        <title>Genome sequence of Clostridium thermoalcaliphilum DSM 7309.</title>
        <authorList>
            <person name="Poehlein A."/>
            <person name="Daniel R."/>
        </authorList>
    </citation>
    <scope>NUCLEOTIDE SEQUENCE [LARGE SCALE GENOMIC DNA]</scope>
    <source>
        <strain evidence="14 15">DSM 7309</strain>
    </source>
</reference>
<sequence length="422" mass="46167">MLTTLRNAWKIPDLKKRVLYTLLMLVVFRVGSSIPVPGIDISIIKKVVDQAGLLSFYDMFAGGAFSNFTIFALSITPYITASIVIQLLTIAIPSLEELSKSGEDGRKKITSYTRFVTIALALLQSTAISVGLFSNALISKDAFSVIVVVSTLTAGTAFLMWLGEQITEKGIGNGISLIIFVGIISRLPGAVINTYRLLREGQLNVIQLIVFAIIGIAIIVSVIAITQATRKISVQYAKRVVGRKMYGGQSTHIPMKVNQAGVIPVIFASSMLVFPQTLSFFFKGGYENFVNKWLSPSGNPGFWIYITLEAILIIFFAYFYTAITFNTSEIADSMKNNGGFIPGIRPGKPTEDYLNRVLTRLTLAGALFLALIAVLPMLVFRFTTIPFSLGGTALLIVVGVALETMKQIEAKMLTRHYQGFLK</sequence>
<accession>A0A1V4I5H8</accession>
<keyword evidence="3 10" id="KW-0813">Transport</keyword>
<comment type="function">
    <text evidence="10 11">The central subunit of the protein translocation channel SecYEG. Consists of two halves formed by TMs 1-5 and 6-10. These two domains form a lateral gate at the front which open onto the bilayer between TMs 2 and 7, and are clamped together by SecE at the back. The channel is closed by both a pore ring composed of hydrophobic SecY resides and a short helix (helix 2A) on the extracellular side of the membrane which forms a plug. The plug probably moves laterally to allow the channel to open. The ring and the pore may move independently.</text>
</comment>
<feature type="transmembrane region" description="Helical" evidence="10">
    <location>
        <begin position="174"/>
        <end position="193"/>
    </location>
</feature>
<comment type="similarity">
    <text evidence="2 10 13">Belongs to the SecY/SEC61-alpha family.</text>
</comment>
<feature type="transmembrane region" description="Helical" evidence="10">
    <location>
        <begin position="142"/>
        <end position="162"/>
    </location>
</feature>
<dbReference type="STRING" id="29349.CLOTH_18390"/>
<dbReference type="GO" id="GO:0065002">
    <property type="term" value="P:intracellular protein transmembrane transport"/>
    <property type="evidence" value="ECO:0007669"/>
    <property type="project" value="UniProtKB-UniRule"/>
</dbReference>
<protein>
    <recommendedName>
        <fullName evidence="9 10">Protein translocase subunit SecY</fullName>
    </recommendedName>
</protein>
<dbReference type="Proteomes" id="UP000190140">
    <property type="component" value="Unassembled WGS sequence"/>
</dbReference>
<evidence type="ECO:0000256" key="10">
    <source>
        <dbReference type="HAMAP-Rule" id="MF_01465"/>
    </source>
</evidence>
<dbReference type="PIRSF" id="PIRSF004557">
    <property type="entry name" value="SecY"/>
    <property type="match status" value="1"/>
</dbReference>
<evidence type="ECO:0000256" key="11">
    <source>
        <dbReference type="RuleBase" id="RU000537"/>
    </source>
</evidence>
<evidence type="ECO:0000256" key="9">
    <source>
        <dbReference type="ARBA" id="ARBA00039733"/>
    </source>
</evidence>
<keyword evidence="6 10" id="KW-1133">Transmembrane helix</keyword>
<dbReference type="GO" id="GO:0043952">
    <property type="term" value="P:protein transport by the Sec complex"/>
    <property type="evidence" value="ECO:0007669"/>
    <property type="project" value="UniProtKB-UniRule"/>
</dbReference>
<feature type="transmembrane region" description="Helical" evidence="10">
    <location>
        <begin position="302"/>
        <end position="325"/>
    </location>
</feature>
<evidence type="ECO:0000256" key="13">
    <source>
        <dbReference type="RuleBase" id="RU004349"/>
    </source>
</evidence>
<dbReference type="PRINTS" id="PR00303">
    <property type="entry name" value="SECYTRNLCASE"/>
</dbReference>
<name>A0A1V4I5H8_9FIRM</name>
<proteinExistence type="inferred from homology"/>
<evidence type="ECO:0000313" key="15">
    <source>
        <dbReference type="Proteomes" id="UP000190140"/>
    </source>
</evidence>
<gene>
    <name evidence="10 14" type="primary">secY</name>
    <name evidence="14" type="ORF">CLOTH_18390</name>
</gene>
<dbReference type="Pfam" id="PF00344">
    <property type="entry name" value="SecY"/>
    <property type="match status" value="1"/>
</dbReference>
<keyword evidence="8 10" id="KW-0472">Membrane</keyword>
<feature type="transmembrane region" description="Helical" evidence="10">
    <location>
        <begin position="205"/>
        <end position="225"/>
    </location>
</feature>
<dbReference type="InterPro" id="IPR023201">
    <property type="entry name" value="SecY_dom_sf"/>
</dbReference>
<comment type="subcellular location">
    <subcellularLocation>
        <location evidence="10">Cell membrane</location>
        <topology evidence="10">Multi-pass membrane protein</topology>
    </subcellularLocation>
    <subcellularLocation>
        <location evidence="1 12">Membrane</location>
        <topology evidence="1 12">Multi-pass membrane protein</topology>
    </subcellularLocation>
</comment>
<dbReference type="EMBL" id="MZGW01000010">
    <property type="protein sequence ID" value="OPJ54875.1"/>
    <property type="molecule type" value="Genomic_DNA"/>
</dbReference>
<dbReference type="HAMAP" id="MF_01465">
    <property type="entry name" value="SecY"/>
    <property type="match status" value="1"/>
</dbReference>
<dbReference type="PROSITE" id="PS00755">
    <property type="entry name" value="SECY_1"/>
    <property type="match status" value="1"/>
</dbReference>
<dbReference type="GO" id="GO:0005886">
    <property type="term" value="C:plasma membrane"/>
    <property type="evidence" value="ECO:0007669"/>
    <property type="project" value="UniProtKB-SubCell"/>
</dbReference>
<evidence type="ECO:0000256" key="2">
    <source>
        <dbReference type="ARBA" id="ARBA00005751"/>
    </source>
</evidence>
<evidence type="ECO:0000256" key="7">
    <source>
        <dbReference type="ARBA" id="ARBA00023010"/>
    </source>
</evidence>
<dbReference type="InterPro" id="IPR002208">
    <property type="entry name" value="SecY/SEC61-alpha"/>
</dbReference>
<dbReference type="NCBIfam" id="TIGR00967">
    <property type="entry name" value="3a0501s007"/>
    <property type="match status" value="1"/>
</dbReference>
<evidence type="ECO:0000256" key="4">
    <source>
        <dbReference type="ARBA" id="ARBA00022692"/>
    </source>
</evidence>
<dbReference type="Gene3D" id="1.10.3370.10">
    <property type="entry name" value="SecY subunit domain"/>
    <property type="match status" value="1"/>
</dbReference>
<feature type="transmembrane region" description="Helical" evidence="10">
    <location>
        <begin position="115"/>
        <end position="136"/>
    </location>
</feature>
<feature type="transmembrane region" description="Helical" evidence="10">
    <location>
        <begin position="262"/>
        <end position="282"/>
    </location>
</feature>
<dbReference type="InterPro" id="IPR026593">
    <property type="entry name" value="SecY"/>
</dbReference>
<comment type="caution">
    <text evidence="14">The sequence shown here is derived from an EMBL/GenBank/DDBJ whole genome shotgun (WGS) entry which is preliminary data.</text>
</comment>
<feature type="transmembrane region" description="Helical" evidence="10">
    <location>
        <begin position="20"/>
        <end position="39"/>
    </location>
</feature>
<dbReference type="OrthoDB" id="9809248at2"/>
<organism evidence="14 15">
    <name type="scientific">Alkalithermobacter paradoxus</name>
    <dbReference type="NCBI Taxonomy" id="29349"/>
    <lineage>
        <taxon>Bacteria</taxon>
        <taxon>Bacillati</taxon>
        <taxon>Bacillota</taxon>
        <taxon>Clostridia</taxon>
        <taxon>Peptostreptococcales</taxon>
        <taxon>Tepidibacteraceae</taxon>
        <taxon>Alkalithermobacter</taxon>
    </lineage>
</organism>
<keyword evidence="15" id="KW-1185">Reference proteome</keyword>
<keyword evidence="5 10" id="KW-0653">Protein transport</keyword>
<comment type="subunit">
    <text evidence="10">Component of the Sec protein translocase complex. Heterotrimer consisting of SecY, SecE and SecG subunits. The heterotrimers can form oligomers, although 1 heterotrimer is thought to be able to translocate proteins. Interacts with the ribosome. Interacts with SecDF, and other proteins may be involved. Interacts with SecA.</text>
</comment>
<dbReference type="RefSeq" id="WP_079413327.1">
    <property type="nucleotide sequence ID" value="NZ_MZGW01000010.1"/>
</dbReference>
<dbReference type="GO" id="GO:0006605">
    <property type="term" value="P:protein targeting"/>
    <property type="evidence" value="ECO:0007669"/>
    <property type="project" value="UniProtKB-UniRule"/>
</dbReference>
<dbReference type="PANTHER" id="PTHR10906">
    <property type="entry name" value="SECY/SEC61-ALPHA FAMILY MEMBER"/>
    <property type="match status" value="1"/>
</dbReference>
<keyword evidence="7 10" id="KW-0811">Translocation</keyword>
<dbReference type="FunFam" id="1.10.3370.10:FF:000001">
    <property type="entry name" value="Preprotein translocase subunit SecY"/>
    <property type="match status" value="1"/>
</dbReference>
<evidence type="ECO:0000256" key="3">
    <source>
        <dbReference type="ARBA" id="ARBA00022448"/>
    </source>
</evidence>
<evidence type="ECO:0000313" key="14">
    <source>
        <dbReference type="EMBL" id="OPJ54875.1"/>
    </source>
</evidence>
<evidence type="ECO:0000256" key="5">
    <source>
        <dbReference type="ARBA" id="ARBA00022927"/>
    </source>
</evidence>
<comment type="caution">
    <text evidence="10">Lacks conserved residue(s) required for the propagation of feature annotation.</text>
</comment>